<feature type="region of interest" description="Disordered" evidence="1">
    <location>
        <begin position="351"/>
        <end position="384"/>
    </location>
</feature>
<evidence type="ECO:0000313" key="3">
    <source>
        <dbReference type="Proteomes" id="UP000650833"/>
    </source>
</evidence>
<dbReference type="Proteomes" id="UP000650833">
    <property type="component" value="Unassembled WGS sequence"/>
</dbReference>
<dbReference type="AlphaFoldDB" id="A0A8H7QVA6"/>
<evidence type="ECO:0000256" key="1">
    <source>
        <dbReference type="SAM" id="MobiDB-lite"/>
    </source>
</evidence>
<organism evidence="2 3">
    <name type="scientific">Mucor plumbeus</name>
    <dbReference type="NCBI Taxonomy" id="97098"/>
    <lineage>
        <taxon>Eukaryota</taxon>
        <taxon>Fungi</taxon>
        <taxon>Fungi incertae sedis</taxon>
        <taxon>Mucoromycota</taxon>
        <taxon>Mucoromycotina</taxon>
        <taxon>Mucoromycetes</taxon>
        <taxon>Mucorales</taxon>
        <taxon>Mucorineae</taxon>
        <taxon>Mucoraceae</taxon>
        <taxon>Mucor</taxon>
    </lineage>
</organism>
<evidence type="ECO:0000313" key="2">
    <source>
        <dbReference type="EMBL" id="KAG2199354.1"/>
    </source>
</evidence>
<gene>
    <name evidence="2" type="ORF">INT46_010564</name>
</gene>
<feature type="region of interest" description="Disordered" evidence="1">
    <location>
        <begin position="459"/>
        <end position="488"/>
    </location>
</feature>
<accession>A0A8H7QVA6</accession>
<feature type="compositionally biased region" description="Basic and acidic residues" evidence="1">
    <location>
        <begin position="465"/>
        <end position="476"/>
    </location>
</feature>
<proteinExistence type="predicted"/>
<name>A0A8H7QVA6_9FUNG</name>
<dbReference type="OrthoDB" id="5564103at2759"/>
<feature type="region of interest" description="Disordered" evidence="1">
    <location>
        <begin position="397"/>
        <end position="417"/>
    </location>
</feature>
<protein>
    <submittedName>
        <fullName evidence="2">Uncharacterized protein</fullName>
    </submittedName>
</protein>
<reference evidence="2" key="1">
    <citation type="submission" date="2020-12" db="EMBL/GenBank/DDBJ databases">
        <title>Metabolic potential, ecology and presence of endohyphal bacteria is reflected in genomic diversity of Mucoromycotina.</title>
        <authorList>
            <person name="Muszewska A."/>
            <person name="Okrasinska A."/>
            <person name="Steczkiewicz K."/>
            <person name="Drgas O."/>
            <person name="Orlowska M."/>
            <person name="Perlinska-Lenart U."/>
            <person name="Aleksandrzak-Piekarczyk T."/>
            <person name="Szatraj K."/>
            <person name="Zielenkiewicz U."/>
            <person name="Pilsyk S."/>
            <person name="Malc E."/>
            <person name="Mieczkowski P."/>
            <person name="Kruszewska J.S."/>
            <person name="Biernat P."/>
            <person name="Pawlowska J."/>
        </authorList>
    </citation>
    <scope>NUCLEOTIDE SEQUENCE</scope>
    <source>
        <strain evidence="2">CBS 226.32</strain>
    </source>
</reference>
<dbReference type="EMBL" id="JAEPRC010000353">
    <property type="protein sequence ID" value="KAG2199354.1"/>
    <property type="molecule type" value="Genomic_DNA"/>
</dbReference>
<sequence length="653" mass="75633">MAGHVTYACNCLNVKIHLANKYYLEGHEKFRNEKFIRLEEPPITGWKFELSMEGVKVEYASLIRLRIIMDNPEGWITISCHNCSTGDVYSVKRLNTKISYPFDNSILSRFGDQVIIHKGTLFGLEIEKLKKKPAYSRTFHIILNPDLPVSHVSQEDQDTYGPELKNQHKQVQQLLKQSLIYLEEITEKKIQAFQKEQEILLVRDKEKATYDSALLWQRIKEIAKTVQEEEHRVRRLSYHKTKNGVTDQILFNRISSDEEQDQIIPHIFSDATEIEMQKGESSVHFSHNCSFEPEIEQRRRSSVFKRDLFGGFTSPSHSNRRSSYVLDESAIANSFKKAHQLDHLPEMPQFHRRRSSLVPPSSQHHNNHNHNILPLAQPKTSTDSTTAAIAFTSSNTSSYWEDDKNNSNKSDNGSEEELFSLDEDMEKLDEYSLPTTTQYRILSNAVKFKRRPSSKYIEFEENQDEKEKEQEQEKSSKHSMKTKQHYKQQDHNFATSVPITINHPPDFPVKNKIQNMQSSVQKHPSSSFIQEPTYFDPTATDRKLSFVGFDYAEADRRASLRFPPLDKPRRSSIVLTLNHAPSPHHHHYHYHNTQHLSSNKNKIELELDQDDVEPDENGPMIPPHILAANTVTDEAEALFGSVPHNSIRNRPLE</sequence>
<keyword evidence="3" id="KW-1185">Reference proteome</keyword>
<feature type="compositionally biased region" description="Basic residues" evidence="1">
    <location>
        <begin position="477"/>
        <end position="486"/>
    </location>
</feature>
<comment type="caution">
    <text evidence="2">The sequence shown here is derived from an EMBL/GenBank/DDBJ whole genome shotgun (WGS) entry which is preliminary data.</text>
</comment>